<reference evidence="1" key="1">
    <citation type="submission" date="2021-02" db="EMBL/GenBank/DDBJ databases">
        <authorList>
            <person name="Dougan E. K."/>
            <person name="Rhodes N."/>
            <person name="Thang M."/>
            <person name="Chan C."/>
        </authorList>
    </citation>
    <scope>NUCLEOTIDE SEQUENCE</scope>
</reference>
<dbReference type="Proteomes" id="UP000601435">
    <property type="component" value="Unassembled WGS sequence"/>
</dbReference>
<dbReference type="EMBL" id="CAJNJA010062142">
    <property type="protein sequence ID" value="CAE7875690.1"/>
    <property type="molecule type" value="Genomic_DNA"/>
</dbReference>
<protein>
    <submittedName>
        <fullName evidence="1">Uncharacterized protein</fullName>
    </submittedName>
</protein>
<accession>A0A813AR24</accession>
<dbReference type="AlphaFoldDB" id="A0A813AR24"/>
<comment type="caution">
    <text evidence="1">The sequence shown here is derived from an EMBL/GenBank/DDBJ whole genome shotgun (WGS) entry which is preliminary data.</text>
</comment>
<evidence type="ECO:0000313" key="2">
    <source>
        <dbReference type="Proteomes" id="UP000601435"/>
    </source>
</evidence>
<proteinExistence type="predicted"/>
<name>A0A813AR24_9DINO</name>
<organism evidence="1 2">
    <name type="scientific">Symbiodinium necroappetens</name>
    <dbReference type="NCBI Taxonomy" id="1628268"/>
    <lineage>
        <taxon>Eukaryota</taxon>
        <taxon>Sar</taxon>
        <taxon>Alveolata</taxon>
        <taxon>Dinophyceae</taxon>
        <taxon>Suessiales</taxon>
        <taxon>Symbiodiniaceae</taxon>
        <taxon>Symbiodinium</taxon>
    </lineage>
</organism>
<sequence length="50" mass="5682">MKRFSPRFLQESTVDIGLDDEAFNDSAVPLPLDEESDLDLYGELLSQMSF</sequence>
<gene>
    <name evidence="1" type="ORF">SNEC2469_LOCUS28514</name>
</gene>
<evidence type="ECO:0000313" key="1">
    <source>
        <dbReference type="EMBL" id="CAE7875690.1"/>
    </source>
</evidence>
<keyword evidence="2" id="KW-1185">Reference proteome</keyword>